<feature type="compositionally biased region" description="Basic and acidic residues" evidence="1">
    <location>
        <begin position="209"/>
        <end position="233"/>
    </location>
</feature>
<accession>A0ABN9Q6V8</accession>
<reference evidence="2" key="1">
    <citation type="submission" date="2023-10" db="EMBL/GenBank/DDBJ databases">
        <authorList>
            <person name="Chen Y."/>
            <person name="Shah S."/>
            <person name="Dougan E. K."/>
            <person name="Thang M."/>
            <person name="Chan C."/>
        </authorList>
    </citation>
    <scope>NUCLEOTIDE SEQUENCE [LARGE SCALE GENOMIC DNA]</scope>
</reference>
<feature type="region of interest" description="Disordered" evidence="1">
    <location>
        <begin position="1"/>
        <end position="21"/>
    </location>
</feature>
<feature type="region of interest" description="Disordered" evidence="1">
    <location>
        <begin position="151"/>
        <end position="181"/>
    </location>
</feature>
<feature type="compositionally biased region" description="Basic and acidic residues" evidence="1">
    <location>
        <begin position="159"/>
        <end position="168"/>
    </location>
</feature>
<protein>
    <submittedName>
        <fullName evidence="2">Uncharacterized protein</fullName>
    </submittedName>
</protein>
<evidence type="ECO:0000256" key="1">
    <source>
        <dbReference type="SAM" id="MobiDB-lite"/>
    </source>
</evidence>
<gene>
    <name evidence="2" type="ORF">PCOR1329_LOCUS9367</name>
</gene>
<organism evidence="2 3">
    <name type="scientific">Prorocentrum cordatum</name>
    <dbReference type="NCBI Taxonomy" id="2364126"/>
    <lineage>
        <taxon>Eukaryota</taxon>
        <taxon>Sar</taxon>
        <taxon>Alveolata</taxon>
        <taxon>Dinophyceae</taxon>
        <taxon>Prorocentrales</taxon>
        <taxon>Prorocentraceae</taxon>
        <taxon>Prorocentrum</taxon>
    </lineage>
</organism>
<keyword evidence="3" id="KW-1185">Reference proteome</keyword>
<comment type="caution">
    <text evidence="2">The sequence shown here is derived from an EMBL/GenBank/DDBJ whole genome shotgun (WGS) entry which is preliminary data.</text>
</comment>
<proteinExistence type="predicted"/>
<dbReference type="Proteomes" id="UP001189429">
    <property type="component" value="Unassembled WGS sequence"/>
</dbReference>
<evidence type="ECO:0000313" key="3">
    <source>
        <dbReference type="Proteomes" id="UP001189429"/>
    </source>
</evidence>
<name>A0ABN9Q6V8_9DINO</name>
<sequence length="414" mass="44000">MAGVRHAGDHPSAASKRPHRDGRGALARRWYAALLCALPGLAEAPVAWAVRLAEAASAARVDAARQWCDERLEAILSSALAAVRAALARARELGACALARTARAVPRRLLERLAGTTWAEAPEVEQVPDLNLISGAARAGAVQHRRLRVRFPGGAGDAHGADREDPGGRARAHAQRPVERPLQAEVARLPRLPPAPGAPAVARALRGHARGEGRGGPRGLRPREEAGLRDGRHGGPRHLRGGPPVLRGQVHQRRRGAPGVHPAVGGCTASAAARPRCATRCGLARCRPTCRATPRARRRAACTWTACWRASRACSLASGSSCSGRCSRAVPSAGGTAAWRPWSATRTRDGVLATATVTFLHFPVQSRWRTLQVRLGGAQMQPCSFGGFTGGIRPTTEAEQKHWMNFFPRKAAVL</sequence>
<dbReference type="EMBL" id="CAUYUJ010002603">
    <property type="protein sequence ID" value="CAK0801509.1"/>
    <property type="molecule type" value="Genomic_DNA"/>
</dbReference>
<feature type="region of interest" description="Disordered" evidence="1">
    <location>
        <begin position="207"/>
        <end position="260"/>
    </location>
</feature>
<evidence type="ECO:0000313" key="2">
    <source>
        <dbReference type="EMBL" id="CAK0801509.1"/>
    </source>
</evidence>